<organism evidence="1 2">
    <name type="scientific">Cordylochernes scorpioides</name>
    <dbReference type="NCBI Taxonomy" id="51811"/>
    <lineage>
        <taxon>Eukaryota</taxon>
        <taxon>Metazoa</taxon>
        <taxon>Ecdysozoa</taxon>
        <taxon>Arthropoda</taxon>
        <taxon>Chelicerata</taxon>
        <taxon>Arachnida</taxon>
        <taxon>Pseudoscorpiones</taxon>
        <taxon>Cheliferoidea</taxon>
        <taxon>Chernetidae</taxon>
        <taxon>Cordylochernes</taxon>
    </lineage>
</organism>
<keyword evidence="2" id="KW-1185">Reference proteome</keyword>
<evidence type="ECO:0000313" key="2">
    <source>
        <dbReference type="Proteomes" id="UP001235939"/>
    </source>
</evidence>
<sequence length="115" mass="13211">MVIPDTEDDALLKAVIFHHLICGELLLKLTIARLCLIILSSFINKGTDQAVFLITQFQSGRYISFAEAGWRILGFSFHERPNLYISLNFEFAYLGIEQPIQHFLELSFDLNNKSF</sequence>
<proteinExistence type="predicted"/>
<name>A0ABY6LTF2_9ARAC</name>
<evidence type="ECO:0000313" key="1">
    <source>
        <dbReference type="EMBL" id="UYV84366.1"/>
    </source>
</evidence>
<reference evidence="1 2" key="1">
    <citation type="submission" date="2022-03" db="EMBL/GenBank/DDBJ databases">
        <title>A chromosomal length assembly of Cordylochernes scorpioides.</title>
        <authorList>
            <person name="Zeh D."/>
            <person name="Zeh J."/>
        </authorList>
    </citation>
    <scope>NUCLEOTIDE SEQUENCE [LARGE SCALE GENOMIC DNA]</scope>
    <source>
        <strain evidence="1">IN4F17</strain>
        <tissue evidence="1">Whole Body</tissue>
    </source>
</reference>
<accession>A0ABY6LTF2</accession>
<dbReference type="EMBL" id="CP092886">
    <property type="protein sequence ID" value="UYV84366.1"/>
    <property type="molecule type" value="Genomic_DNA"/>
</dbReference>
<gene>
    <name evidence="1" type="ORF">LAZ67_X001948</name>
</gene>
<protein>
    <submittedName>
        <fullName evidence="1">Uncharacterized protein</fullName>
    </submittedName>
</protein>
<dbReference type="Proteomes" id="UP001235939">
    <property type="component" value="Chromosome X"/>
</dbReference>